<protein>
    <recommendedName>
        <fullName evidence="4">Secreted protein</fullName>
    </recommendedName>
</protein>
<gene>
    <name evidence="2" type="ORF">LA76x_2946</name>
</gene>
<keyword evidence="1" id="KW-0732">Signal</keyword>
<organism evidence="2 3">
    <name type="scientific">Lysobacter antibioticus</name>
    <dbReference type="NCBI Taxonomy" id="84531"/>
    <lineage>
        <taxon>Bacteria</taxon>
        <taxon>Pseudomonadati</taxon>
        <taxon>Pseudomonadota</taxon>
        <taxon>Gammaproteobacteria</taxon>
        <taxon>Lysobacterales</taxon>
        <taxon>Lysobacteraceae</taxon>
        <taxon>Lysobacter</taxon>
    </lineage>
</organism>
<dbReference type="AlphaFoldDB" id="A0A0S2FC46"/>
<feature type="signal peptide" evidence="1">
    <location>
        <begin position="1"/>
        <end position="22"/>
    </location>
</feature>
<name>A0A0S2FC46_LYSAN</name>
<feature type="chain" id="PRO_5006597445" description="Secreted protein" evidence="1">
    <location>
        <begin position="23"/>
        <end position="136"/>
    </location>
</feature>
<reference evidence="2 3" key="1">
    <citation type="journal article" date="2015" name="BMC Genomics">
        <title>Comparative genomics and metabolic profiling of the genus Lysobacter.</title>
        <authorList>
            <person name="de Bruijn I."/>
            <person name="Cheng X."/>
            <person name="de Jager V."/>
            <person name="Exposito R.G."/>
            <person name="Watrous J."/>
            <person name="Patel N."/>
            <person name="Postma J."/>
            <person name="Dorrestein P.C."/>
            <person name="Kobayashi D."/>
            <person name="Raaijmakers J.M."/>
        </authorList>
    </citation>
    <scope>NUCLEOTIDE SEQUENCE [LARGE SCALE GENOMIC DNA]</scope>
    <source>
        <strain evidence="2 3">76</strain>
    </source>
</reference>
<evidence type="ECO:0008006" key="4">
    <source>
        <dbReference type="Google" id="ProtNLM"/>
    </source>
</evidence>
<keyword evidence="3" id="KW-1185">Reference proteome</keyword>
<accession>A0A0S2FC46</accession>
<sequence>MNTLFGSALIAAAVVASAFAPAAAQQTAPQAITGPVLYCFVSPNDQPPVGNFGRCTSFYPASSYTAAFEIRNLPAGSYSYVWTTELGLVLPCTTSRCSQQYRGGMAISDIINVTYTNLATGEAKTLSRSLAINGPF</sequence>
<evidence type="ECO:0000313" key="2">
    <source>
        <dbReference type="EMBL" id="ALN81076.1"/>
    </source>
</evidence>
<dbReference type="STRING" id="84531.LA76x_2946"/>
<dbReference type="PATRIC" id="fig|84531.8.peg.2957"/>
<dbReference type="EMBL" id="CP011129">
    <property type="protein sequence ID" value="ALN81076.1"/>
    <property type="molecule type" value="Genomic_DNA"/>
</dbReference>
<evidence type="ECO:0000313" key="3">
    <source>
        <dbReference type="Proteomes" id="UP000060787"/>
    </source>
</evidence>
<dbReference type="RefSeq" id="WP_057918222.1">
    <property type="nucleotide sequence ID" value="NZ_CP011129.1"/>
</dbReference>
<evidence type="ECO:0000256" key="1">
    <source>
        <dbReference type="SAM" id="SignalP"/>
    </source>
</evidence>
<dbReference type="KEGG" id="lab:LA76x_2946"/>
<dbReference type="Proteomes" id="UP000060787">
    <property type="component" value="Chromosome"/>
</dbReference>
<proteinExistence type="predicted"/>